<protein>
    <submittedName>
        <fullName evidence="2">Uncharacterized protein</fullName>
    </submittedName>
</protein>
<feature type="region of interest" description="Disordered" evidence="1">
    <location>
        <begin position="49"/>
        <end position="68"/>
    </location>
</feature>
<evidence type="ECO:0000256" key="1">
    <source>
        <dbReference type="SAM" id="MobiDB-lite"/>
    </source>
</evidence>
<reference evidence="2" key="1">
    <citation type="submission" date="2021-02" db="EMBL/GenBank/DDBJ databases">
        <authorList>
            <person name="Dougan E. K."/>
            <person name="Rhodes N."/>
            <person name="Thang M."/>
            <person name="Chan C."/>
        </authorList>
    </citation>
    <scope>NUCLEOTIDE SEQUENCE</scope>
</reference>
<keyword evidence="3" id="KW-1185">Reference proteome</keyword>
<proteinExistence type="predicted"/>
<name>A0A812QMA2_9DINO</name>
<dbReference type="EMBL" id="CAJNDS010002254">
    <property type="protein sequence ID" value="CAE7394180.1"/>
    <property type="molecule type" value="Genomic_DNA"/>
</dbReference>
<sequence length="101" mass="11156">MPWLPYRSSQWAIGAEQQCFTSKSGLGERLPPLTAKAQVLLPTSASLTQARDRVPEQRMRTPAGQSNLTAPDQITARIADQCKELHCAQPSQDTQMVRHIG</sequence>
<dbReference type="Proteomes" id="UP000604046">
    <property type="component" value="Unassembled WGS sequence"/>
</dbReference>
<feature type="compositionally biased region" description="Basic and acidic residues" evidence="1">
    <location>
        <begin position="50"/>
        <end position="59"/>
    </location>
</feature>
<evidence type="ECO:0000313" key="3">
    <source>
        <dbReference type="Proteomes" id="UP000604046"/>
    </source>
</evidence>
<dbReference type="AlphaFoldDB" id="A0A812QMA2"/>
<evidence type="ECO:0000313" key="2">
    <source>
        <dbReference type="EMBL" id="CAE7394180.1"/>
    </source>
</evidence>
<comment type="caution">
    <text evidence="2">The sequence shown here is derived from an EMBL/GenBank/DDBJ whole genome shotgun (WGS) entry which is preliminary data.</text>
</comment>
<organism evidence="2 3">
    <name type="scientific">Symbiodinium natans</name>
    <dbReference type="NCBI Taxonomy" id="878477"/>
    <lineage>
        <taxon>Eukaryota</taxon>
        <taxon>Sar</taxon>
        <taxon>Alveolata</taxon>
        <taxon>Dinophyceae</taxon>
        <taxon>Suessiales</taxon>
        <taxon>Symbiodiniaceae</taxon>
        <taxon>Symbiodinium</taxon>
    </lineage>
</organism>
<gene>
    <name evidence="2" type="ORF">SNAT2548_LOCUS21478</name>
</gene>
<accession>A0A812QMA2</accession>